<accession>A0A514A8L6</accession>
<sequence>MKEQVSIVFVVVARGHSVFQILGTFVDENTANAVRNANAELWVSCTVEPWVLDYSDAAQNIVEAVMGKRLVKQDAYKVGDMLAFSDRLSRGYGEVEHVNPNNGNPIYSIVCEAGSLTHTDTGWVSDKWATVAMYHDEITGVAK</sequence>
<name>A0A514A8L6_9CAUD</name>
<keyword evidence="2" id="KW-1185">Reference proteome</keyword>
<proteinExistence type="predicted"/>
<protein>
    <submittedName>
        <fullName evidence="1">Uncharacterized protein</fullName>
    </submittedName>
</protein>
<reference evidence="1 2" key="1">
    <citation type="submission" date="2019-06" db="EMBL/GenBank/DDBJ databases">
        <authorList>
            <person name="Fakulujo A."/>
            <person name="Fiaz D."/>
            <person name="Garg S."/>
            <person name="Gordon G."/>
            <person name="Haider Z."/>
            <person name="Hale A."/>
            <person name="Hodges K."/>
            <person name="Jacob L."/>
            <person name="Kandil F."/>
            <person name="Kincaid V."/>
            <person name="Melchor-Guerra M."/>
            <person name="Morrelli A."/>
            <person name="Morris R."/>
            <person name="Nawaz M."/>
            <person name="Nguyen N."/>
            <person name="Omair A."/>
            <person name="Pray J."/>
            <person name="Saleem H."/>
            <person name="Saravane K."/>
            <person name="Sharma A."/>
            <person name="Singh A."/>
            <person name="Walston M."/>
            <person name="Zaman H."/>
            <person name="Puthuveetil N."/>
            <person name="Do L."/>
            <person name="Islam N."/>
            <person name="Johnson A."/>
        </authorList>
    </citation>
    <scope>NUCLEOTIDE SEQUENCE [LARGE SCALE GENOMIC DNA]</scope>
</reference>
<dbReference type="RefSeq" id="YP_009849860.1">
    <property type="nucleotide sequence ID" value="NC_048796.1"/>
</dbReference>
<dbReference type="GeneID" id="55620326"/>
<organism evidence="1 2">
    <name type="scientific">Pantoea phage Kyle</name>
    <dbReference type="NCBI Taxonomy" id="2589665"/>
    <lineage>
        <taxon>Viruses</taxon>
        <taxon>Duplodnaviria</taxon>
        <taxon>Heunggongvirae</taxon>
        <taxon>Uroviricota</taxon>
        <taxon>Caudoviricetes</taxon>
        <taxon>Lindbergviridae</taxon>
        <taxon>Kylevirus</taxon>
        <taxon>Kylevirus kyle</taxon>
    </lineage>
</organism>
<evidence type="ECO:0000313" key="2">
    <source>
        <dbReference type="Proteomes" id="UP000319711"/>
    </source>
</evidence>
<dbReference type="EMBL" id="MN038177">
    <property type="protein sequence ID" value="QDH49611.1"/>
    <property type="molecule type" value="Genomic_DNA"/>
</dbReference>
<gene>
    <name evidence="1" type="primary">26</name>
    <name evidence="1" type="ORF">KYLE_28</name>
</gene>
<evidence type="ECO:0000313" key="1">
    <source>
        <dbReference type="EMBL" id="QDH49611.1"/>
    </source>
</evidence>
<dbReference type="Proteomes" id="UP000319711">
    <property type="component" value="Segment"/>
</dbReference>
<dbReference type="KEGG" id="vg:55620326"/>